<dbReference type="SUPFAM" id="SSF53790">
    <property type="entry name" value="Tetrapyrrole methylase"/>
    <property type="match status" value="1"/>
</dbReference>
<protein>
    <submittedName>
        <fullName evidence="19">Uroporphyrin-III C-methyltransferase / precorrin-2 dehydrogenase / sirohydrochlorin ferrochelatase</fullName>
    </submittedName>
</protein>
<evidence type="ECO:0000313" key="19">
    <source>
        <dbReference type="EMBL" id="SDJ25158.1"/>
    </source>
</evidence>
<dbReference type="SUPFAM" id="SSF75615">
    <property type="entry name" value="Siroheme synthase middle domains-like"/>
    <property type="match status" value="1"/>
</dbReference>
<dbReference type="Gene3D" id="3.30.950.10">
    <property type="entry name" value="Methyltransferase, Cobalt-precorrin-4 Transmethylase, Domain 2"/>
    <property type="match status" value="1"/>
</dbReference>
<evidence type="ECO:0000256" key="16">
    <source>
        <dbReference type="RuleBase" id="RU003960"/>
    </source>
</evidence>
<evidence type="ECO:0000256" key="3">
    <source>
        <dbReference type="ARBA" id="ARBA00022573"/>
    </source>
</evidence>
<dbReference type="GO" id="GO:0051266">
    <property type="term" value="F:sirohydrochlorin ferrochelatase activity"/>
    <property type="evidence" value="ECO:0007669"/>
    <property type="project" value="InterPro"/>
</dbReference>
<dbReference type="Pfam" id="PF10414">
    <property type="entry name" value="CysG_dimeriser"/>
    <property type="match status" value="1"/>
</dbReference>
<evidence type="ECO:0000259" key="18">
    <source>
        <dbReference type="Pfam" id="PF10414"/>
    </source>
</evidence>
<dbReference type="Gene3D" id="3.40.1010.10">
    <property type="entry name" value="Cobalt-precorrin-4 Transmethylase, Domain 1"/>
    <property type="match status" value="1"/>
</dbReference>
<evidence type="ECO:0000256" key="6">
    <source>
        <dbReference type="ARBA" id="ARBA00022691"/>
    </source>
</evidence>
<keyword evidence="9" id="KW-0456">Lyase</keyword>
<evidence type="ECO:0000256" key="15">
    <source>
        <dbReference type="PIRSR" id="PIRSR036426-1"/>
    </source>
</evidence>
<dbReference type="InterPro" id="IPR012409">
    <property type="entry name" value="Sirohaem_synth"/>
</dbReference>
<evidence type="ECO:0000256" key="8">
    <source>
        <dbReference type="ARBA" id="ARBA00023027"/>
    </source>
</evidence>
<comment type="pathway">
    <text evidence="14">Cofactor biosynthesis; adenosylcobalamin biosynthesis; precorrin-2 from uroporphyrinogen III: step 1/1.</text>
</comment>
<dbReference type="Pfam" id="PF13241">
    <property type="entry name" value="NAD_binding_7"/>
    <property type="match status" value="1"/>
</dbReference>
<dbReference type="FunFam" id="3.40.1010.10:FF:000001">
    <property type="entry name" value="Siroheme synthase"/>
    <property type="match status" value="1"/>
</dbReference>
<dbReference type="GO" id="GO:0004851">
    <property type="term" value="F:uroporphyrin-III C-methyltransferase activity"/>
    <property type="evidence" value="ECO:0007669"/>
    <property type="project" value="InterPro"/>
</dbReference>
<dbReference type="UniPathway" id="UPA00262">
    <property type="reaction ID" value="UER00211"/>
</dbReference>
<dbReference type="FunFam" id="3.30.950.10:FF:000001">
    <property type="entry name" value="Siroheme synthase"/>
    <property type="match status" value="1"/>
</dbReference>
<dbReference type="InterPro" id="IPR050161">
    <property type="entry name" value="Siro_Cobalamin_biosynth"/>
</dbReference>
<feature type="domain" description="Tetrapyrrole methylase" evidence="17">
    <location>
        <begin position="223"/>
        <end position="432"/>
    </location>
</feature>
<dbReference type="Gene3D" id="3.30.160.110">
    <property type="entry name" value="Siroheme synthase, domain 2"/>
    <property type="match status" value="1"/>
</dbReference>
<dbReference type="Gene3D" id="3.40.50.720">
    <property type="entry name" value="NAD(P)-binding Rossmann-like Domain"/>
    <property type="match status" value="1"/>
</dbReference>
<evidence type="ECO:0000256" key="5">
    <source>
        <dbReference type="ARBA" id="ARBA00022679"/>
    </source>
</evidence>
<dbReference type="InterPro" id="IPR006367">
    <property type="entry name" value="Sirohaem_synthase_N"/>
</dbReference>
<dbReference type="NCBIfam" id="TIGR01469">
    <property type="entry name" value="cobA_cysG_Cterm"/>
    <property type="match status" value="1"/>
</dbReference>
<dbReference type="OrthoDB" id="9815856at2"/>
<dbReference type="Gene3D" id="1.10.8.210">
    <property type="entry name" value="Sirohaem synthase, dimerisation domain"/>
    <property type="match status" value="1"/>
</dbReference>
<reference evidence="19 20" key="1">
    <citation type="submission" date="2016-10" db="EMBL/GenBank/DDBJ databases">
        <authorList>
            <person name="de Groot N.N."/>
        </authorList>
    </citation>
    <scope>NUCLEOTIDE SEQUENCE [LARGE SCALE GENOMIC DNA]</scope>
    <source>
        <strain evidence="19 20">DSM 25294</strain>
    </source>
</reference>
<dbReference type="SUPFAM" id="SSF51735">
    <property type="entry name" value="NAD(P)-binding Rossmann-fold domains"/>
    <property type="match status" value="1"/>
</dbReference>
<dbReference type="GO" id="GO:0032259">
    <property type="term" value="P:methylation"/>
    <property type="evidence" value="ECO:0007669"/>
    <property type="project" value="UniProtKB-KW"/>
</dbReference>
<evidence type="ECO:0000256" key="2">
    <source>
        <dbReference type="ARBA" id="ARBA00005879"/>
    </source>
</evidence>
<evidence type="ECO:0000256" key="11">
    <source>
        <dbReference type="ARBA" id="ARBA00023268"/>
    </source>
</evidence>
<keyword evidence="8" id="KW-0520">NAD</keyword>
<dbReference type="InterPro" id="IPR037115">
    <property type="entry name" value="Sirohaem_synt_dimer_dom_sf"/>
</dbReference>
<dbReference type="InterPro" id="IPR019478">
    <property type="entry name" value="Sirohaem_synthase_dimer_dom"/>
</dbReference>
<feature type="domain" description="Sirohaem synthase dimerisation" evidence="18">
    <location>
        <begin position="152"/>
        <end position="208"/>
    </location>
</feature>
<evidence type="ECO:0000259" key="17">
    <source>
        <dbReference type="Pfam" id="PF00590"/>
    </source>
</evidence>
<proteinExistence type="inferred from homology"/>
<dbReference type="Pfam" id="PF00590">
    <property type="entry name" value="TP_methylase"/>
    <property type="match status" value="1"/>
</dbReference>
<dbReference type="EMBL" id="FNEK01000014">
    <property type="protein sequence ID" value="SDJ25158.1"/>
    <property type="molecule type" value="Genomic_DNA"/>
</dbReference>
<dbReference type="InterPro" id="IPR014777">
    <property type="entry name" value="4pyrrole_Mease_sub1"/>
</dbReference>
<evidence type="ECO:0000256" key="12">
    <source>
        <dbReference type="ARBA" id="ARBA00025705"/>
    </source>
</evidence>
<dbReference type="NCBIfam" id="NF007922">
    <property type="entry name" value="PRK10637.1"/>
    <property type="match status" value="1"/>
</dbReference>
<gene>
    <name evidence="19" type="ORF">SAMN04488026_101476</name>
</gene>
<keyword evidence="20" id="KW-1185">Reference proteome</keyword>
<dbReference type="InterPro" id="IPR036291">
    <property type="entry name" value="NAD(P)-bd_dom_sf"/>
</dbReference>
<dbReference type="NCBIfam" id="NF004790">
    <property type="entry name" value="PRK06136.1"/>
    <property type="match status" value="1"/>
</dbReference>
<comment type="catalytic activity">
    <reaction evidence="13">
        <text>precorrin-2 + NAD(+) = sirohydrochlorin + NADH + 2 H(+)</text>
        <dbReference type="Rhea" id="RHEA:15613"/>
        <dbReference type="ChEBI" id="CHEBI:15378"/>
        <dbReference type="ChEBI" id="CHEBI:57540"/>
        <dbReference type="ChEBI" id="CHEBI:57945"/>
        <dbReference type="ChEBI" id="CHEBI:58351"/>
        <dbReference type="ChEBI" id="CHEBI:58827"/>
        <dbReference type="EC" id="1.3.1.76"/>
    </reaction>
</comment>
<comment type="pathway">
    <text evidence="1">Porphyrin-containing compound metabolism; siroheme biosynthesis; sirohydrochlorin from precorrin-2: step 1/1.</text>
</comment>
<dbReference type="GO" id="GO:0009236">
    <property type="term" value="P:cobalamin biosynthetic process"/>
    <property type="evidence" value="ECO:0007669"/>
    <property type="project" value="UniProtKB-KW"/>
</dbReference>
<evidence type="ECO:0000256" key="14">
    <source>
        <dbReference type="ARBA" id="ARBA00060548"/>
    </source>
</evidence>
<dbReference type="RefSeq" id="WP_093153818.1">
    <property type="nucleotide sequence ID" value="NZ_FNEK01000014.1"/>
</dbReference>
<keyword evidence="4 16" id="KW-0489">Methyltransferase</keyword>
<dbReference type="InterPro" id="IPR035996">
    <property type="entry name" value="4pyrrol_Methylase_sf"/>
</dbReference>
<dbReference type="GO" id="GO:0051287">
    <property type="term" value="F:NAD binding"/>
    <property type="evidence" value="ECO:0007669"/>
    <property type="project" value="InterPro"/>
</dbReference>
<dbReference type="CDD" id="cd11642">
    <property type="entry name" value="SUMT"/>
    <property type="match status" value="1"/>
</dbReference>
<dbReference type="InterPro" id="IPR000878">
    <property type="entry name" value="4pyrrol_Mease"/>
</dbReference>
<keyword evidence="10" id="KW-0627">Porphyrin biosynthesis</keyword>
<dbReference type="STRING" id="571298.SAMN04488026_101476"/>
<keyword evidence="5 16" id="KW-0808">Transferase</keyword>
<evidence type="ECO:0000313" key="20">
    <source>
        <dbReference type="Proteomes" id="UP000199382"/>
    </source>
</evidence>
<feature type="active site" description="Proton acceptor" evidence="15">
    <location>
        <position position="253"/>
    </location>
</feature>
<keyword evidence="3" id="KW-0169">Cobalamin biosynthesis</keyword>
<dbReference type="PROSITE" id="PS00840">
    <property type="entry name" value="SUMT_2"/>
    <property type="match status" value="1"/>
</dbReference>
<organism evidence="19 20">
    <name type="scientific">Aliiruegeria lutimaris</name>
    <dbReference type="NCBI Taxonomy" id="571298"/>
    <lineage>
        <taxon>Bacteria</taxon>
        <taxon>Pseudomonadati</taxon>
        <taxon>Pseudomonadota</taxon>
        <taxon>Alphaproteobacteria</taxon>
        <taxon>Rhodobacterales</taxon>
        <taxon>Roseobacteraceae</taxon>
        <taxon>Aliiruegeria</taxon>
    </lineage>
</organism>
<dbReference type="InterPro" id="IPR003043">
    <property type="entry name" value="Uropor_MeTrfase_CS"/>
</dbReference>
<dbReference type="NCBIfam" id="TIGR01470">
    <property type="entry name" value="cysG_Nterm"/>
    <property type="match status" value="1"/>
</dbReference>
<dbReference type="PANTHER" id="PTHR45790">
    <property type="entry name" value="SIROHEME SYNTHASE-RELATED"/>
    <property type="match status" value="1"/>
</dbReference>
<dbReference type="Proteomes" id="UP000199382">
    <property type="component" value="Unassembled WGS sequence"/>
</dbReference>
<comment type="similarity">
    <text evidence="2 16">Belongs to the precorrin methyltransferase family.</text>
</comment>
<sequence length="479" mass="52334">MDNLPIFLTVKDRRVLVDGGGSVAARRVERALSAGAHVLSFDPDPGEDLMGLIRSAPAGLTFERRLPVREDVADCLVVYGASEDEGRDEALYGWSREFKVLCNIADVTDKCDFVTPSIVDRSPVVVAISTGGAAPVIARTLRARIETMLTPAYGQLAAFVGQFRERIAAVIEDGRERRHFWERMIDGPVGDHYLAGDAAGAMARFDSDLRLAATHQERPMGEVYLVGAGPGDPDLLTFRALRLMQRADVVLYDRLVGEEIISLVRRDAERIYVGKLPKEHTMEQHDISALMAQLARQGNRVLRLKGGDPFIFGRGGEEIEALAEQGVPFRIVPGITASAGCGAYAGIPLTHRDHAQSCLFVTAHGKDGVLDLDWEVLIRPAQTVAVYMGLSNLATLVEGFRRHGVSMQTDIAVIENGTRPDQRVLVGTLGDIVGKVNREKFRSPSMIIIGSVVQLRERLATSRVREEAHAMSLVPEVAE</sequence>
<dbReference type="PIRSF" id="PIRSF036426">
    <property type="entry name" value="Sirohaem_synth"/>
    <property type="match status" value="1"/>
</dbReference>
<keyword evidence="7" id="KW-0560">Oxidoreductase</keyword>
<dbReference type="InterPro" id="IPR006366">
    <property type="entry name" value="CobA/CysG_C"/>
</dbReference>
<dbReference type="PANTHER" id="PTHR45790:SF1">
    <property type="entry name" value="SIROHEME SYNTHASE"/>
    <property type="match status" value="1"/>
</dbReference>
<accession>A0A1G8S7E2</accession>
<keyword evidence="11" id="KW-0511">Multifunctional enzyme</keyword>
<keyword evidence="6" id="KW-0949">S-adenosyl-L-methionine</keyword>
<name>A0A1G8S7E2_9RHOB</name>
<evidence type="ECO:0000256" key="13">
    <source>
        <dbReference type="ARBA" id="ARBA00047561"/>
    </source>
</evidence>
<evidence type="ECO:0000256" key="1">
    <source>
        <dbReference type="ARBA" id="ARBA00005010"/>
    </source>
</evidence>
<evidence type="ECO:0000256" key="9">
    <source>
        <dbReference type="ARBA" id="ARBA00023239"/>
    </source>
</evidence>
<dbReference type="GO" id="GO:0043115">
    <property type="term" value="F:precorrin-2 dehydrogenase activity"/>
    <property type="evidence" value="ECO:0007669"/>
    <property type="project" value="UniProtKB-EC"/>
</dbReference>
<dbReference type="GO" id="GO:0019354">
    <property type="term" value="P:siroheme biosynthetic process"/>
    <property type="evidence" value="ECO:0007669"/>
    <property type="project" value="UniProtKB-UniPathway"/>
</dbReference>
<comment type="pathway">
    <text evidence="12">Porphyrin-containing compound metabolism; siroheme biosynthesis; precorrin-2 from uroporphyrinogen III: step 1/1.</text>
</comment>
<evidence type="ECO:0000256" key="10">
    <source>
        <dbReference type="ARBA" id="ARBA00023244"/>
    </source>
</evidence>
<feature type="active site" description="Proton donor" evidence="15">
    <location>
        <position position="275"/>
    </location>
</feature>
<dbReference type="InterPro" id="IPR014776">
    <property type="entry name" value="4pyrrole_Mease_sub2"/>
</dbReference>
<evidence type="ECO:0000256" key="7">
    <source>
        <dbReference type="ARBA" id="ARBA00023002"/>
    </source>
</evidence>
<dbReference type="AlphaFoldDB" id="A0A1G8S7E2"/>
<evidence type="ECO:0000256" key="4">
    <source>
        <dbReference type="ARBA" id="ARBA00022603"/>
    </source>
</evidence>